<dbReference type="GO" id="GO:0005886">
    <property type="term" value="C:plasma membrane"/>
    <property type="evidence" value="ECO:0007669"/>
    <property type="project" value="UniProtKB-SubCell"/>
</dbReference>
<evidence type="ECO:0000313" key="2">
    <source>
        <dbReference type="EMBL" id="SDZ83538.1"/>
    </source>
</evidence>
<keyword evidence="1" id="KW-0472">Membrane</keyword>
<feature type="transmembrane region" description="Helical" evidence="1">
    <location>
        <begin position="89"/>
        <end position="111"/>
    </location>
</feature>
<dbReference type="OrthoDB" id="313565at2157"/>
<evidence type="ECO:0000256" key="1">
    <source>
        <dbReference type="SAM" id="Phobius"/>
    </source>
</evidence>
<keyword evidence="1" id="KW-0812">Transmembrane</keyword>
<dbReference type="PANTHER" id="PTHR43471:SF1">
    <property type="entry name" value="ABC TRANSPORTER PERMEASE PROTEIN NOSY-RELATED"/>
    <property type="match status" value="1"/>
</dbReference>
<protein>
    <submittedName>
        <fullName evidence="2">Cu-processing system permease protein</fullName>
    </submittedName>
</protein>
<dbReference type="PANTHER" id="PTHR43471">
    <property type="entry name" value="ABC TRANSPORTER PERMEASE"/>
    <property type="match status" value="1"/>
</dbReference>
<feature type="transmembrane region" description="Helical" evidence="1">
    <location>
        <begin position="206"/>
        <end position="231"/>
    </location>
</feature>
<dbReference type="Proteomes" id="UP000236755">
    <property type="component" value="Unassembled WGS sequence"/>
</dbReference>
<name>A0A1H3WB95_9EURY</name>
<feature type="transmembrane region" description="Helical" evidence="1">
    <location>
        <begin position="275"/>
        <end position="299"/>
    </location>
</feature>
<sequence length="304" mass="30541">MTDETPTTDGGATATQADSVAEMQTATATETGTKSIVASARDVTRVAAREYRLAVRRRWLLGTAVLFALFSTALVFLGGSNVGPARASAVLASFAQLGVYLVPLAALAAGFDTIVGADESGSLEMLLTLPLSNTAVIVGTYLGRAAALTGGILIGLALGGAAFVRLAGAGVLGAYAGVALITVGAALAFLGVSVLASTLAREKTHALGAALAAWVWFVLVHDLLALGLVAAFDLPQSVVAAAVLANPGDIFRVLVLRSVSATAGGFTSVLTTTGLTAPVLVAALVAWIVLPVAGAVVAFRRRSI</sequence>
<feature type="transmembrane region" description="Helical" evidence="1">
    <location>
        <begin position="59"/>
        <end position="77"/>
    </location>
</feature>
<dbReference type="Pfam" id="PF12679">
    <property type="entry name" value="ABC2_membrane_2"/>
    <property type="match status" value="1"/>
</dbReference>
<dbReference type="RefSeq" id="WP_092631381.1">
    <property type="nucleotide sequence ID" value="NZ_FNQT01000001.1"/>
</dbReference>
<keyword evidence="1" id="KW-1133">Transmembrane helix</keyword>
<dbReference type="AlphaFoldDB" id="A0A1H3WB95"/>
<gene>
    <name evidence="2" type="ORF">SAMN04488065_0664</name>
</gene>
<dbReference type="GO" id="GO:0140359">
    <property type="term" value="F:ABC-type transporter activity"/>
    <property type="evidence" value="ECO:0007669"/>
    <property type="project" value="InterPro"/>
</dbReference>
<reference evidence="2 3" key="1">
    <citation type="submission" date="2016-10" db="EMBL/GenBank/DDBJ databases">
        <authorList>
            <person name="de Groot N.N."/>
        </authorList>
    </citation>
    <scope>NUCLEOTIDE SEQUENCE [LARGE SCALE GENOMIC DNA]</scope>
    <source>
        <strain evidence="2 3">CGMCC 1.8712</strain>
    </source>
</reference>
<feature type="transmembrane region" description="Helical" evidence="1">
    <location>
        <begin position="174"/>
        <end position="200"/>
    </location>
</feature>
<dbReference type="EMBL" id="FNQT01000001">
    <property type="protein sequence ID" value="SDZ83538.1"/>
    <property type="molecule type" value="Genomic_DNA"/>
</dbReference>
<organism evidence="2 3">
    <name type="scientific">Haloplanus vescus</name>
    <dbReference type="NCBI Taxonomy" id="555874"/>
    <lineage>
        <taxon>Archaea</taxon>
        <taxon>Methanobacteriati</taxon>
        <taxon>Methanobacteriota</taxon>
        <taxon>Stenosarchaea group</taxon>
        <taxon>Halobacteria</taxon>
        <taxon>Halobacteriales</taxon>
        <taxon>Haloferacaceae</taxon>
        <taxon>Haloplanus</taxon>
    </lineage>
</organism>
<accession>A0A1H3WB95</accession>
<dbReference type="STRING" id="555874.SAMN04488065_0664"/>
<keyword evidence="3" id="KW-1185">Reference proteome</keyword>
<feature type="transmembrane region" description="Helical" evidence="1">
    <location>
        <begin position="148"/>
        <end position="167"/>
    </location>
</feature>
<proteinExistence type="predicted"/>
<evidence type="ECO:0000313" key="3">
    <source>
        <dbReference type="Proteomes" id="UP000236755"/>
    </source>
</evidence>